<feature type="binding site" evidence="6">
    <location>
        <position position="41"/>
    </location>
    <ligand>
        <name>Mg(2+)</name>
        <dbReference type="ChEBI" id="CHEBI:18420"/>
    </ligand>
</feature>
<feature type="binding site" evidence="6">
    <location>
        <position position="202"/>
    </location>
    <ligand>
        <name>Mg(2+)</name>
        <dbReference type="ChEBI" id="CHEBI:18420"/>
    </ligand>
</feature>
<dbReference type="PRINTS" id="PR00318">
    <property type="entry name" value="GPROTEINA"/>
</dbReference>
<feature type="binding site" evidence="5">
    <location>
        <begin position="37"/>
        <end position="42"/>
    </location>
    <ligand>
        <name>GTP</name>
        <dbReference type="ChEBI" id="CHEBI:37565"/>
    </ligand>
</feature>
<keyword evidence="4" id="KW-0807">Transducer</keyword>
<dbReference type="PROSITE" id="PS51882">
    <property type="entry name" value="G_ALPHA"/>
    <property type="match status" value="1"/>
</dbReference>
<feature type="binding site" evidence="5">
    <location>
        <begin position="196"/>
        <end position="202"/>
    </location>
    <ligand>
        <name>GTP</name>
        <dbReference type="ChEBI" id="CHEBI:37565"/>
    </ligand>
</feature>
<sequence length="377" mass="41742">MSARQARKVSADIDRQLKEERKREEECIRLLFLGTAESGKSTCLKQMKLIHNGNIVDKDQKGKVLESATAAVNGDTRLGAGMMDAQAWAGVLRTNLFDSLEKILGNVGRHSTGFQSAAASSAAETLLGILGPLRDNVLAPPPDLVDLINTLLADPSVQTTIGNGAKYYLLDSAPRLLQDSATILSPTFVPTNEHILLARLPTSTITETRLTIDGFRFKIYDVNGAHGKRQAWMPFFDFCTAVIYVSAISQFDQPLPEDPTITRLHDSLMVFETVINHPLMAKPAFVLFLNKIDVLKQKLDRGIQVKSTFPDYTGSATQEYEEVCTYFARKFALAIEDKKRKVYIHFTWATSTSQIKTVLKIVQGVIIKLNLAKADLL</sequence>
<dbReference type="FunFam" id="3.40.50.300:FF:000692">
    <property type="entry name" value="Guanine nucleotide-binding protein subunit alpha"/>
    <property type="match status" value="1"/>
</dbReference>
<dbReference type="EMBL" id="MCFL01000067">
    <property type="protein sequence ID" value="ORZ31057.1"/>
    <property type="molecule type" value="Genomic_DNA"/>
</dbReference>
<accession>A0A1Y2H8Z6</accession>
<dbReference type="CDD" id="cd00066">
    <property type="entry name" value="G-alpha"/>
    <property type="match status" value="1"/>
</dbReference>
<dbReference type="AlphaFoldDB" id="A0A1Y2H8Z6"/>
<protein>
    <submittedName>
        <fullName evidence="7">Guanine nucleotide binding protein, alpha subunit</fullName>
    </submittedName>
</protein>
<dbReference type="GO" id="GO:0001664">
    <property type="term" value="F:G protein-coupled receptor binding"/>
    <property type="evidence" value="ECO:0007669"/>
    <property type="project" value="TreeGrafter"/>
</dbReference>
<keyword evidence="3 5" id="KW-0342">GTP-binding</keyword>
<dbReference type="STRING" id="765915.A0A1Y2H8Z6"/>
<dbReference type="Gene3D" id="1.10.400.10">
    <property type="entry name" value="GI Alpha 1, domain 2-like"/>
    <property type="match status" value="1"/>
</dbReference>
<keyword evidence="8" id="KW-1185">Reference proteome</keyword>
<dbReference type="PANTHER" id="PTHR10218">
    <property type="entry name" value="GTP-BINDING PROTEIN ALPHA SUBUNIT"/>
    <property type="match status" value="1"/>
</dbReference>
<dbReference type="GO" id="GO:0046872">
    <property type="term" value="F:metal ion binding"/>
    <property type="evidence" value="ECO:0007669"/>
    <property type="project" value="UniProtKB-KW"/>
</dbReference>
<comment type="caution">
    <text evidence="7">The sequence shown here is derived from an EMBL/GenBank/DDBJ whole genome shotgun (WGS) entry which is preliminary data.</text>
</comment>
<dbReference type="InterPro" id="IPR027417">
    <property type="entry name" value="P-loop_NTPase"/>
</dbReference>
<dbReference type="GO" id="GO:0005834">
    <property type="term" value="C:heterotrimeric G-protein complex"/>
    <property type="evidence" value="ECO:0007669"/>
    <property type="project" value="TreeGrafter"/>
</dbReference>
<dbReference type="Proteomes" id="UP000193411">
    <property type="component" value="Unassembled WGS sequence"/>
</dbReference>
<dbReference type="SUPFAM" id="SSF52540">
    <property type="entry name" value="P-loop containing nucleoside triphosphate hydrolases"/>
    <property type="match status" value="1"/>
</dbReference>
<evidence type="ECO:0000256" key="1">
    <source>
        <dbReference type="ARBA" id="ARBA00022723"/>
    </source>
</evidence>
<name>A0A1Y2H8Z6_9FUNG</name>
<evidence type="ECO:0000313" key="8">
    <source>
        <dbReference type="Proteomes" id="UP000193411"/>
    </source>
</evidence>
<dbReference type="InterPro" id="IPR001019">
    <property type="entry name" value="Gprotein_alpha_su"/>
</dbReference>
<evidence type="ECO:0000256" key="6">
    <source>
        <dbReference type="PIRSR" id="PIRSR601019-2"/>
    </source>
</evidence>
<dbReference type="Gene3D" id="3.40.50.300">
    <property type="entry name" value="P-loop containing nucleotide triphosphate hydrolases"/>
    <property type="match status" value="2"/>
</dbReference>
<evidence type="ECO:0000256" key="2">
    <source>
        <dbReference type="ARBA" id="ARBA00022741"/>
    </source>
</evidence>
<feature type="binding site" evidence="5">
    <location>
        <begin position="171"/>
        <end position="172"/>
    </location>
    <ligand>
        <name>GTP</name>
        <dbReference type="ChEBI" id="CHEBI:37565"/>
    </ligand>
</feature>
<dbReference type="GO" id="GO:0003924">
    <property type="term" value="F:GTPase activity"/>
    <property type="evidence" value="ECO:0007669"/>
    <property type="project" value="InterPro"/>
</dbReference>
<feature type="binding site" evidence="5">
    <location>
        <begin position="290"/>
        <end position="293"/>
    </location>
    <ligand>
        <name>GTP</name>
        <dbReference type="ChEBI" id="CHEBI:37565"/>
    </ligand>
</feature>
<proteinExistence type="predicted"/>
<evidence type="ECO:0000256" key="5">
    <source>
        <dbReference type="PIRSR" id="PIRSR601019-1"/>
    </source>
</evidence>
<dbReference type="GO" id="GO:0031683">
    <property type="term" value="F:G-protein beta/gamma-subunit complex binding"/>
    <property type="evidence" value="ECO:0007669"/>
    <property type="project" value="InterPro"/>
</dbReference>
<dbReference type="SMART" id="SM00275">
    <property type="entry name" value="G_alpha"/>
    <property type="match status" value="1"/>
</dbReference>
<gene>
    <name evidence="7" type="ORF">BCR44DRAFT_1278622</name>
</gene>
<evidence type="ECO:0000313" key="7">
    <source>
        <dbReference type="EMBL" id="ORZ31057.1"/>
    </source>
</evidence>
<reference evidence="7 8" key="1">
    <citation type="submission" date="2016-07" db="EMBL/GenBank/DDBJ databases">
        <title>Pervasive Adenine N6-methylation of Active Genes in Fungi.</title>
        <authorList>
            <consortium name="DOE Joint Genome Institute"/>
            <person name="Mondo S.J."/>
            <person name="Dannebaum R.O."/>
            <person name="Kuo R.C."/>
            <person name="Labutti K."/>
            <person name="Haridas S."/>
            <person name="Kuo A."/>
            <person name="Salamov A."/>
            <person name="Ahrendt S.R."/>
            <person name="Lipzen A."/>
            <person name="Sullivan W."/>
            <person name="Andreopoulos W.B."/>
            <person name="Clum A."/>
            <person name="Lindquist E."/>
            <person name="Daum C."/>
            <person name="Ramamoorthy G.K."/>
            <person name="Gryganskyi A."/>
            <person name="Culley D."/>
            <person name="Magnuson J.K."/>
            <person name="James T.Y."/>
            <person name="O'Malley M.A."/>
            <person name="Stajich J.E."/>
            <person name="Spatafora J.W."/>
            <person name="Visel A."/>
            <person name="Grigoriev I.V."/>
        </authorList>
    </citation>
    <scope>NUCLEOTIDE SEQUENCE [LARGE SCALE GENOMIC DNA]</scope>
    <source>
        <strain evidence="7 8">PL171</strain>
    </source>
</reference>
<dbReference type="InterPro" id="IPR011025">
    <property type="entry name" value="GproteinA_insert"/>
</dbReference>
<dbReference type="OrthoDB" id="5817230at2759"/>
<dbReference type="SUPFAM" id="SSF47895">
    <property type="entry name" value="Transducin (alpha subunit), insertion domain"/>
    <property type="match status" value="1"/>
</dbReference>
<keyword evidence="2 5" id="KW-0547">Nucleotide-binding</keyword>
<evidence type="ECO:0000256" key="3">
    <source>
        <dbReference type="ARBA" id="ARBA00023134"/>
    </source>
</evidence>
<dbReference type="GO" id="GO:0005525">
    <property type="term" value="F:GTP binding"/>
    <property type="evidence" value="ECO:0007669"/>
    <property type="project" value="UniProtKB-KW"/>
</dbReference>
<organism evidence="7 8">
    <name type="scientific">Catenaria anguillulae PL171</name>
    <dbReference type="NCBI Taxonomy" id="765915"/>
    <lineage>
        <taxon>Eukaryota</taxon>
        <taxon>Fungi</taxon>
        <taxon>Fungi incertae sedis</taxon>
        <taxon>Blastocladiomycota</taxon>
        <taxon>Blastocladiomycetes</taxon>
        <taxon>Blastocladiales</taxon>
        <taxon>Catenariaceae</taxon>
        <taxon>Catenaria</taxon>
    </lineage>
</organism>
<dbReference type="Pfam" id="PF00503">
    <property type="entry name" value="G-alpha"/>
    <property type="match status" value="1"/>
</dbReference>
<keyword evidence="1 6" id="KW-0479">Metal-binding</keyword>
<keyword evidence="6" id="KW-0460">Magnesium</keyword>
<feature type="binding site" evidence="5">
    <location>
        <position position="349"/>
    </location>
    <ligand>
        <name>GTP</name>
        <dbReference type="ChEBI" id="CHEBI:37565"/>
    </ligand>
</feature>
<dbReference type="GO" id="GO:0007188">
    <property type="term" value="P:adenylate cyclase-modulating G protein-coupled receptor signaling pathway"/>
    <property type="evidence" value="ECO:0007669"/>
    <property type="project" value="TreeGrafter"/>
</dbReference>
<dbReference type="GO" id="GO:0005737">
    <property type="term" value="C:cytoplasm"/>
    <property type="evidence" value="ECO:0007669"/>
    <property type="project" value="TreeGrafter"/>
</dbReference>
<evidence type="ECO:0000256" key="4">
    <source>
        <dbReference type="ARBA" id="ARBA00023224"/>
    </source>
</evidence>
<dbReference type="PANTHER" id="PTHR10218:SF360">
    <property type="entry name" value="GUANINE NUCLEOTIDE-BINDING PROTEIN SUBUNIT ALPHA HOMOLOG"/>
    <property type="match status" value="1"/>
</dbReference>